<dbReference type="Pfam" id="PF00651">
    <property type="entry name" value="BTB"/>
    <property type="match status" value="2"/>
</dbReference>
<name>A0AAV7IZY8_COTGL</name>
<feature type="domain" description="BTB" evidence="1">
    <location>
        <begin position="437"/>
        <end position="504"/>
    </location>
</feature>
<dbReference type="Proteomes" id="UP000826195">
    <property type="component" value="Unassembled WGS sequence"/>
</dbReference>
<reference evidence="2 3" key="1">
    <citation type="journal article" date="2021" name="J. Hered.">
        <title>A chromosome-level genome assembly of the parasitoid wasp, Cotesia glomerata (Hymenoptera: Braconidae).</title>
        <authorList>
            <person name="Pinto B.J."/>
            <person name="Weis J.J."/>
            <person name="Gamble T."/>
            <person name="Ode P.J."/>
            <person name="Paul R."/>
            <person name="Zaspel J.M."/>
        </authorList>
    </citation>
    <scope>NUCLEOTIDE SEQUENCE [LARGE SCALE GENOMIC DNA]</scope>
    <source>
        <strain evidence="2">CgM1</strain>
    </source>
</reference>
<protein>
    <recommendedName>
        <fullName evidence="1">BTB domain-containing protein</fullName>
    </recommendedName>
</protein>
<dbReference type="InterPro" id="IPR000210">
    <property type="entry name" value="BTB/POZ_dom"/>
</dbReference>
<evidence type="ECO:0000259" key="1">
    <source>
        <dbReference type="PROSITE" id="PS50097"/>
    </source>
</evidence>
<evidence type="ECO:0000313" key="3">
    <source>
        <dbReference type="Proteomes" id="UP000826195"/>
    </source>
</evidence>
<organism evidence="2 3">
    <name type="scientific">Cotesia glomerata</name>
    <name type="common">Lepidopteran parasitic wasp</name>
    <name type="synonym">Apanteles glomeratus</name>
    <dbReference type="NCBI Taxonomy" id="32391"/>
    <lineage>
        <taxon>Eukaryota</taxon>
        <taxon>Metazoa</taxon>
        <taxon>Ecdysozoa</taxon>
        <taxon>Arthropoda</taxon>
        <taxon>Hexapoda</taxon>
        <taxon>Insecta</taxon>
        <taxon>Pterygota</taxon>
        <taxon>Neoptera</taxon>
        <taxon>Endopterygota</taxon>
        <taxon>Hymenoptera</taxon>
        <taxon>Apocrita</taxon>
        <taxon>Ichneumonoidea</taxon>
        <taxon>Braconidae</taxon>
        <taxon>Microgastrinae</taxon>
        <taxon>Cotesia</taxon>
    </lineage>
</organism>
<keyword evidence="3" id="KW-1185">Reference proteome</keyword>
<accession>A0AAV7IZY8</accession>
<proteinExistence type="predicted"/>
<dbReference type="Gene3D" id="3.30.710.10">
    <property type="entry name" value="Potassium Channel Kv1.1, Chain A"/>
    <property type="match status" value="2"/>
</dbReference>
<comment type="caution">
    <text evidence="2">The sequence shown here is derived from an EMBL/GenBank/DDBJ whole genome shotgun (WGS) entry which is preliminary data.</text>
</comment>
<dbReference type="InterPro" id="IPR011333">
    <property type="entry name" value="SKP1/BTB/POZ_sf"/>
</dbReference>
<sequence length="597" mass="68870">MGNYYSREVTYNWKIEDLHGIEPEWLNSETFGFPDDDFVSFCVFATTSQRWLGWDCWNYHVKILLHGLIKNKADISLKINDSELKHMNMINWNNYSEEFIFEAAHFQPPHNITCTIKIHKDNNILALVKASQELANVQDYFLSPELSDISIKVGEEEYPAHKLVLACHSMVFKKMLDTEMKEKQENCIDLSEFDAKTIKEVIRFLYGREIETNDLDLLLKLSSFAHMYQINRLKDYCESKLLTSFQVDNIVKILVTIDNYDMDKVKNQAMKFLKKNKSDVSFSDVQTLHEIKKCKNMGGSDSREITHNWELHEIGAFWVISKSFGFPNSNTGTFYIHTAAHNYSNGWDCLVKINKVGGNNINAKIEVKFNNKPLGPITMINWTGLSDEFLFDGTPCQPPYNISCTIKLDDSINDKALDNPAQELANVKDFFLSQEFSDITIKVGDQEFPAHKIVLACNSAVFKKMLTTEMKEKQENCIDLSEFDAESIKEVLKFLYGGKVQANDIDLLLKLSSFAHMYHINRLKDYCESKLVNNFQVDNIVKILVTIDNYDMDKVKNEAMEFLIKNKATVSFDDAIDNIKSSQVLRKFFSNVTQMKN</sequence>
<dbReference type="PANTHER" id="PTHR24413">
    <property type="entry name" value="SPECKLE-TYPE POZ PROTEIN"/>
    <property type="match status" value="1"/>
</dbReference>
<dbReference type="AlphaFoldDB" id="A0AAV7IZY8"/>
<dbReference type="SMART" id="SM00225">
    <property type="entry name" value="BTB"/>
    <property type="match status" value="2"/>
</dbReference>
<dbReference type="CDD" id="cd18186">
    <property type="entry name" value="BTB_POZ_ZBTB_KLHL-like"/>
    <property type="match status" value="2"/>
</dbReference>
<dbReference type="PROSITE" id="PS50097">
    <property type="entry name" value="BTB"/>
    <property type="match status" value="2"/>
</dbReference>
<gene>
    <name evidence="2" type="ORF">KQX54_008287</name>
</gene>
<evidence type="ECO:0000313" key="2">
    <source>
        <dbReference type="EMBL" id="KAH0563953.1"/>
    </source>
</evidence>
<dbReference type="SUPFAM" id="SSF54695">
    <property type="entry name" value="POZ domain"/>
    <property type="match status" value="2"/>
</dbReference>
<feature type="domain" description="BTB" evidence="1">
    <location>
        <begin position="147"/>
        <end position="214"/>
    </location>
</feature>
<dbReference type="EMBL" id="JAHXZJ010000002">
    <property type="protein sequence ID" value="KAH0563953.1"/>
    <property type="molecule type" value="Genomic_DNA"/>
</dbReference>